<evidence type="ECO:0000313" key="2">
    <source>
        <dbReference type="Proteomes" id="UP001179181"/>
    </source>
</evidence>
<name>A0ABX0ULH5_9BACT</name>
<accession>A0ABX0ULH5</accession>
<organism evidence="1 2">
    <name type="scientific">Dyadobacter arcticus</name>
    <dbReference type="NCBI Taxonomy" id="1078754"/>
    <lineage>
        <taxon>Bacteria</taxon>
        <taxon>Pseudomonadati</taxon>
        <taxon>Bacteroidota</taxon>
        <taxon>Cytophagia</taxon>
        <taxon>Cytophagales</taxon>
        <taxon>Spirosomataceae</taxon>
        <taxon>Dyadobacter</taxon>
    </lineage>
</organism>
<dbReference type="EMBL" id="JAASQJ010000002">
    <property type="protein sequence ID" value="NIJ52485.1"/>
    <property type="molecule type" value="Genomic_DNA"/>
</dbReference>
<reference evidence="1 2" key="1">
    <citation type="submission" date="2020-03" db="EMBL/GenBank/DDBJ databases">
        <title>Genomic Encyclopedia of Type Strains, Phase IV (KMG-IV): sequencing the most valuable type-strain genomes for metagenomic binning, comparative biology and taxonomic classification.</title>
        <authorList>
            <person name="Goeker M."/>
        </authorList>
    </citation>
    <scope>NUCLEOTIDE SEQUENCE [LARGE SCALE GENOMIC DNA]</scope>
    <source>
        <strain evidence="1 2">DSM 102865</strain>
    </source>
</reference>
<sequence>MIIHSLDELAEGFQEKYPELTKFECLQLAQQNLILQAIHEANGTTPSGRPHLSLAIDKLSQILTQLEKNGGN</sequence>
<evidence type="ECO:0000313" key="1">
    <source>
        <dbReference type="EMBL" id="NIJ52485.1"/>
    </source>
</evidence>
<protein>
    <submittedName>
        <fullName evidence="1">Uncharacterized protein</fullName>
    </submittedName>
</protein>
<proteinExistence type="predicted"/>
<keyword evidence="2" id="KW-1185">Reference proteome</keyword>
<dbReference type="Proteomes" id="UP001179181">
    <property type="component" value="Unassembled WGS sequence"/>
</dbReference>
<dbReference type="RefSeq" id="WP_167268993.1">
    <property type="nucleotide sequence ID" value="NZ_JAASQJ010000002.1"/>
</dbReference>
<gene>
    <name evidence="1" type="ORF">FHS68_001655</name>
</gene>
<comment type="caution">
    <text evidence="1">The sequence shown here is derived from an EMBL/GenBank/DDBJ whole genome shotgun (WGS) entry which is preliminary data.</text>
</comment>